<dbReference type="InterPro" id="IPR052934">
    <property type="entry name" value="Methyl-DNA_Rec/Restrict_Enz"/>
</dbReference>
<gene>
    <name evidence="3" type="ORF">BAUR9175_02948</name>
</gene>
<reference evidence="3" key="1">
    <citation type="submission" date="2017-03" db="EMBL/GenBank/DDBJ databases">
        <authorList>
            <person name="Monnet C."/>
        </authorList>
    </citation>
    <scope>NUCLEOTIDE SEQUENCE [LARGE SCALE GENOMIC DNA]</scope>
    <source>
        <strain evidence="3">ATCC 9175</strain>
    </source>
</reference>
<dbReference type="AlphaFoldDB" id="A0A2H1JZE6"/>
<evidence type="ECO:0000313" key="4">
    <source>
        <dbReference type="Proteomes" id="UP000234525"/>
    </source>
</evidence>
<dbReference type="Gene3D" id="3.40.50.300">
    <property type="entry name" value="P-loop containing nucleotide triphosphate hydrolases"/>
    <property type="match status" value="1"/>
</dbReference>
<dbReference type="RefSeq" id="WP_101584226.1">
    <property type="nucleotide sequence ID" value="NZ_BJME01000021.1"/>
</dbReference>
<evidence type="ECO:0000313" key="3">
    <source>
        <dbReference type="EMBL" id="SMX92658.1"/>
    </source>
</evidence>
<dbReference type="SUPFAM" id="SSF52540">
    <property type="entry name" value="P-loop containing nucleoside triphosphate hydrolases"/>
    <property type="match status" value="1"/>
</dbReference>
<organism evidence="3 4">
    <name type="scientific">Brevibacterium aurantiacum</name>
    <dbReference type="NCBI Taxonomy" id="273384"/>
    <lineage>
        <taxon>Bacteria</taxon>
        <taxon>Bacillati</taxon>
        <taxon>Actinomycetota</taxon>
        <taxon>Actinomycetes</taxon>
        <taxon>Micrococcales</taxon>
        <taxon>Brevibacteriaceae</taxon>
        <taxon>Brevibacterium</taxon>
    </lineage>
</organism>
<sequence>MNYATVRLGKDSVSDITDLVNAHAGAQSESYSIKTRCKQFPPDVDAGDLAFVWLGSDNGKGQKTPWVQGFRAIARFAHIERVESRDEDTEFELSVDYIFNESINRVDFLREAPTGYYWCCNIPIIGVDDRANQTVRAVESGALTNVGALMYCFAQCQPGLREEVPGVYPELLDTLAYVPPNPRSHNDDTGTALAQQQPEPLPASTPHQAIFFGAPGTGKSFDLQSKANKYFSSLDQDQRPRTLRVAFHPEYSIHQFVGTYRPVVSQLDQISYAFVPGPFARILTSALNSPDEDYLLVIEEINRANPPAVFGELFQLLDRSSNGASEYPTSIGEDFQQYLQTRLSTAGMNTLKQLVANASSSTLSTIENDTIDQIILPNNLYMWATMNSADQGVFPLDTAFKRRWEFIFKDINSGEENCNWNTQRRHINSLLLNEVNANEDKLIGAFFIKTEATSKWGNEGLLPSFKEEFHKVIMYLFDDAARYYRKSIFNTELVGQVPTLSEIIESWNVNNFAIFVGLRNIEPDKTSE</sequence>
<name>A0A2H1JZE6_BREAU</name>
<comment type="caution">
    <text evidence="3">The sequence shown here is derived from an EMBL/GenBank/DDBJ whole genome shotgun (WGS) entry which is preliminary data.</text>
</comment>
<dbReference type="PANTHER" id="PTHR37291">
    <property type="entry name" value="5-METHYLCYTOSINE-SPECIFIC RESTRICTION ENZYME B"/>
    <property type="match status" value="1"/>
</dbReference>
<dbReference type="InterPro" id="IPR027417">
    <property type="entry name" value="P-loop_NTPase"/>
</dbReference>
<feature type="domain" description="ATPase dynein-related AAA" evidence="2">
    <location>
        <begin position="210"/>
        <end position="403"/>
    </location>
</feature>
<dbReference type="Proteomes" id="UP000234525">
    <property type="component" value="Unassembled WGS sequence"/>
</dbReference>
<dbReference type="PANTHER" id="PTHR37291:SF1">
    <property type="entry name" value="TYPE IV METHYL-DIRECTED RESTRICTION ENZYME ECOKMCRB SUBUNIT"/>
    <property type="match status" value="1"/>
</dbReference>
<dbReference type="GO" id="GO:0016887">
    <property type="term" value="F:ATP hydrolysis activity"/>
    <property type="evidence" value="ECO:0007669"/>
    <property type="project" value="InterPro"/>
</dbReference>
<dbReference type="InterPro" id="IPR011704">
    <property type="entry name" value="ATPase_dyneun-rel_AAA"/>
</dbReference>
<accession>A0A2H1JZE6</accession>
<dbReference type="GO" id="GO:0005524">
    <property type="term" value="F:ATP binding"/>
    <property type="evidence" value="ECO:0007669"/>
    <property type="project" value="InterPro"/>
</dbReference>
<dbReference type="Pfam" id="PF07728">
    <property type="entry name" value="AAA_5"/>
    <property type="match status" value="1"/>
</dbReference>
<evidence type="ECO:0000259" key="2">
    <source>
        <dbReference type="Pfam" id="PF07728"/>
    </source>
</evidence>
<evidence type="ECO:0000256" key="1">
    <source>
        <dbReference type="SAM" id="MobiDB-lite"/>
    </source>
</evidence>
<proteinExistence type="predicted"/>
<keyword evidence="4" id="KW-1185">Reference proteome</keyword>
<dbReference type="EMBL" id="FXZB01000021">
    <property type="protein sequence ID" value="SMX92658.1"/>
    <property type="molecule type" value="Genomic_DNA"/>
</dbReference>
<feature type="region of interest" description="Disordered" evidence="1">
    <location>
        <begin position="181"/>
        <end position="204"/>
    </location>
</feature>
<protein>
    <submittedName>
        <fullName evidence="3">AAA domain (Dynein-related subfamily)</fullName>
    </submittedName>
</protein>